<gene>
    <name evidence="10" type="ORF">HJC23_010423</name>
</gene>
<dbReference type="InterPro" id="IPR039859">
    <property type="entry name" value="PFA4/ZDH16/20/ERF2-like"/>
</dbReference>
<accession>A0ABD3QH52</accession>
<protein>
    <recommendedName>
        <fullName evidence="7">Palmitoyltransferase</fullName>
        <ecNumber evidence="7">2.3.1.225</ecNumber>
    </recommendedName>
</protein>
<sequence length="379" mass="42590">MLGPNLQQKGAKPAPPMNPGPKRRTMTAQSLEISSKRIPSPNTSPTTSQASIDDEYRAQREQAKLRHWKESEYAAGLVEPTWADELEIARQTGRCCCCCVSREALGQAFQEEIDPGCGCIYLSAVVCSRIGAGRIGNMAVLKERYVWVEAEEDESVIGGEDGHGGDMVCDGFVDEEQALHQRKSLSDDTNETVSKNNLTARRLVRRSEIQFVVGPFWPMLLFITYPLIFGVSIFTLCSALPGRPLPLQIVWGILTGQLIRSLFNTGFRDPGILKRHRDPPPVENDDLDDDDDILSRRRVAFRFKKESGPWRWSDHAQSYRPRNSMYDPDCKVVVEEFDHTCPWTGTAIGKKNMRSFQCFVTLVFICLIMDIFLLTGAVP</sequence>
<dbReference type="Pfam" id="PF01529">
    <property type="entry name" value="DHHC"/>
    <property type="match status" value="1"/>
</dbReference>
<comment type="subcellular location">
    <subcellularLocation>
        <location evidence="1">Membrane</location>
        <topology evidence="1">Multi-pass membrane protein</topology>
    </subcellularLocation>
</comment>
<evidence type="ECO:0000256" key="5">
    <source>
        <dbReference type="ARBA" id="ARBA00023136"/>
    </source>
</evidence>
<dbReference type="PROSITE" id="PS50216">
    <property type="entry name" value="DHHC"/>
    <property type="match status" value="1"/>
</dbReference>
<comment type="domain">
    <text evidence="7">The DHHC domain is required for palmitoyltransferase activity.</text>
</comment>
<reference evidence="10 11" key="1">
    <citation type="journal article" date="2020" name="G3 (Bethesda)">
        <title>Improved Reference Genome for Cyclotella cryptica CCMP332, a Model for Cell Wall Morphogenesis, Salinity Adaptation, and Lipid Production in Diatoms (Bacillariophyta).</title>
        <authorList>
            <person name="Roberts W.R."/>
            <person name="Downey K.M."/>
            <person name="Ruck E.C."/>
            <person name="Traller J.C."/>
            <person name="Alverson A.J."/>
        </authorList>
    </citation>
    <scope>NUCLEOTIDE SEQUENCE [LARGE SCALE GENOMIC DNA]</scope>
    <source>
        <strain evidence="10 11">CCMP332</strain>
    </source>
</reference>
<feature type="transmembrane region" description="Helical" evidence="7">
    <location>
        <begin position="358"/>
        <end position="378"/>
    </location>
</feature>
<dbReference type="PANTHER" id="PTHR22883:SF203">
    <property type="entry name" value="PALMITOYLTRANSFERASE"/>
    <property type="match status" value="1"/>
</dbReference>
<feature type="region of interest" description="Disordered" evidence="8">
    <location>
        <begin position="1"/>
        <end position="56"/>
    </location>
</feature>
<comment type="similarity">
    <text evidence="7">Belongs to the DHHC palmitoyltransferase family.</text>
</comment>
<evidence type="ECO:0000256" key="6">
    <source>
        <dbReference type="ARBA" id="ARBA00023315"/>
    </source>
</evidence>
<comment type="caution">
    <text evidence="10">The sequence shown here is derived from an EMBL/GenBank/DDBJ whole genome shotgun (WGS) entry which is preliminary data.</text>
</comment>
<dbReference type="EC" id="2.3.1.225" evidence="7"/>
<name>A0ABD3QH52_9STRA</name>
<keyword evidence="3 7" id="KW-0812">Transmembrane</keyword>
<feature type="transmembrane region" description="Helical" evidence="7">
    <location>
        <begin position="248"/>
        <end position="267"/>
    </location>
</feature>
<evidence type="ECO:0000256" key="2">
    <source>
        <dbReference type="ARBA" id="ARBA00022679"/>
    </source>
</evidence>
<keyword evidence="6 7" id="KW-0012">Acyltransferase</keyword>
<dbReference type="PANTHER" id="PTHR22883">
    <property type="entry name" value="ZINC FINGER DHHC DOMAIN CONTAINING PROTEIN"/>
    <property type="match status" value="1"/>
</dbReference>
<feature type="compositionally biased region" description="Polar residues" evidence="8">
    <location>
        <begin position="40"/>
        <end position="51"/>
    </location>
</feature>
<dbReference type="GO" id="GO:0016020">
    <property type="term" value="C:membrane"/>
    <property type="evidence" value="ECO:0007669"/>
    <property type="project" value="UniProtKB-SubCell"/>
</dbReference>
<comment type="catalytic activity">
    <reaction evidence="7">
        <text>L-cysteinyl-[protein] + hexadecanoyl-CoA = S-hexadecanoyl-L-cysteinyl-[protein] + CoA</text>
        <dbReference type="Rhea" id="RHEA:36683"/>
        <dbReference type="Rhea" id="RHEA-COMP:10131"/>
        <dbReference type="Rhea" id="RHEA-COMP:11032"/>
        <dbReference type="ChEBI" id="CHEBI:29950"/>
        <dbReference type="ChEBI" id="CHEBI:57287"/>
        <dbReference type="ChEBI" id="CHEBI:57379"/>
        <dbReference type="ChEBI" id="CHEBI:74151"/>
        <dbReference type="EC" id="2.3.1.225"/>
    </reaction>
</comment>
<keyword evidence="4 7" id="KW-1133">Transmembrane helix</keyword>
<evidence type="ECO:0000256" key="3">
    <source>
        <dbReference type="ARBA" id="ARBA00022692"/>
    </source>
</evidence>
<organism evidence="10 11">
    <name type="scientific">Cyclotella cryptica</name>
    <dbReference type="NCBI Taxonomy" id="29204"/>
    <lineage>
        <taxon>Eukaryota</taxon>
        <taxon>Sar</taxon>
        <taxon>Stramenopiles</taxon>
        <taxon>Ochrophyta</taxon>
        <taxon>Bacillariophyta</taxon>
        <taxon>Coscinodiscophyceae</taxon>
        <taxon>Thalassiosirophycidae</taxon>
        <taxon>Stephanodiscales</taxon>
        <taxon>Stephanodiscaceae</taxon>
        <taxon>Cyclotella</taxon>
    </lineage>
</organism>
<evidence type="ECO:0000256" key="7">
    <source>
        <dbReference type="RuleBase" id="RU079119"/>
    </source>
</evidence>
<evidence type="ECO:0000313" key="11">
    <source>
        <dbReference type="Proteomes" id="UP001516023"/>
    </source>
</evidence>
<keyword evidence="2 7" id="KW-0808">Transferase</keyword>
<evidence type="ECO:0000256" key="1">
    <source>
        <dbReference type="ARBA" id="ARBA00004141"/>
    </source>
</evidence>
<keyword evidence="5 7" id="KW-0472">Membrane</keyword>
<evidence type="ECO:0000256" key="8">
    <source>
        <dbReference type="SAM" id="MobiDB-lite"/>
    </source>
</evidence>
<proteinExistence type="inferred from homology"/>
<dbReference type="Proteomes" id="UP001516023">
    <property type="component" value="Unassembled WGS sequence"/>
</dbReference>
<dbReference type="AlphaFoldDB" id="A0ABD3QH52"/>
<evidence type="ECO:0000313" key="10">
    <source>
        <dbReference type="EMBL" id="KAL3799773.1"/>
    </source>
</evidence>
<feature type="domain" description="Palmitoyltransferase DHHC" evidence="9">
    <location>
        <begin position="311"/>
        <end position="373"/>
    </location>
</feature>
<dbReference type="EMBL" id="JABMIG020000036">
    <property type="protein sequence ID" value="KAL3799773.1"/>
    <property type="molecule type" value="Genomic_DNA"/>
</dbReference>
<dbReference type="GO" id="GO:0019706">
    <property type="term" value="F:protein-cysteine S-palmitoyltransferase activity"/>
    <property type="evidence" value="ECO:0007669"/>
    <property type="project" value="UniProtKB-EC"/>
</dbReference>
<evidence type="ECO:0000256" key="4">
    <source>
        <dbReference type="ARBA" id="ARBA00022989"/>
    </source>
</evidence>
<keyword evidence="11" id="KW-1185">Reference proteome</keyword>
<feature type="transmembrane region" description="Helical" evidence="7">
    <location>
        <begin position="211"/>
        <end position="236"/>
    </location>
</feature>
<evidence type="ECO:0000259" key="9">
    <source>
        <dbReference type="Pfam" id="PF01529"/>
    </source>
</evidence>
<dbReference type="InterPro" id="IPR001594">
    <property type="entry name" value="Palmitoyltrfase_DHHC"/>
</dbReference>